<evidence type="ECO:0000256" key="10">
    <source>
        <dbReference type="SAM" id="SignalP"/>
    </source>
</evidence>
<dbReference type="GeneID" id="136818391"/>
<dbReference type="InterPro" id="IPR017981">
    <property type="entry name" value="GPCR_2-like_7TM"/>
</dbReference>
<comment type="caution">
    <text evidence="7">Lacks conserved residue(s) required for the propagation of feature annotation.</text>
</comment>
<feature type="transmembrane region" description="Helical" evidence="9">
    <location>
        <begin position="710"/>
        <end position="735"/>
    </location>
</feature>
<dbReference type="AlphaFoldDB" id="A0A7M5X7I0"/>
<feature type="compositionally biased region" description="Low complexity" evidence="8">
    <location>
        <begin position="898"/>
        <end position="916"/>
    </location>
</feature>
<dbReference type="Gene3D" id="1.20.1070.10">
    <property type="entry name" value="Rhodopsin 7-helix transmembrane proteins"/>
    <property type="match status" value="1"/>
</dbReference>
<feature type="region of interest" description="Disordered" evidence="8">
    <location>
        <begin position="895"/>
        <end position="916"/>
    </location>
</feature>
<evidence type="ECO:0000259" key="12">
    <source>
        <dbReference type="PROSITE" id="PS50261"/>
    </source>
</evidence>
<dbReference type="Pfam" id="PF00002">
    <property type="entry name" value="7tm_2"/>
    <property type="match status" value="1"/>
</dbReference>
<dbReference type="CDD" id="cd00112">
    <property type="entry name" value="LDLa"/>
    <property type="match status" value="1"/>
</dbReference>
<dbReference type="RefSeq" id="XP_066930828.1">
    <property type="nucleotide sequence ID" value="XM_067074727.1"/>
</dbReference>
<dbReference type="GO" id="GO:0007166">
    <property type="term" value="P:cell surface receptor signaling pathway"/>
    <property type="evidence" value="ECO:0007669"/>
    <property type="project" value="InterPro"/>
</dbReference>
<feature type="transmembrane region" description="Helical" evidence="9">
    <location>
        <begin position="855"/>
        <end position="878"/>
    </location>
</feature>
<accession>A0A7M5X7I0</accession>
<dbReference type="PROSITE" id="PS50261">
    <property type="entry name" value="G_PROTEIN_RECEP_F2_4"/>
    <property type="match status" value="1"/>
</dbReference>
<evidence type="ECO:0000256" key="2">
    <source>
        <dbReference type="ARBA" id="ARBA00022692"/>
    </source>
</evidence>
<dbReference type="Proteomes" id="UP000594262">
    <property type="component" value="Unplaced"/>
</dbReference>
<keyword evidence="4 9" id="KW-1133">Transmembrane helix</keyword>
<feature type="signal peptide" evidence="10">
    <location>
        <begin position="1"/>
        <end position="16"/>
    </location>
</feature>
<evidence type="ECO:0000313" key="13">
    <source>
        <dbReference type="EnsemblMetazoa" id="CLYHEMP018745.1"/>
    </source>
</evidence>
<reference evidence="13" key="1">
    <citation type="submission" date="2021-01" db="UniProtKB">
        <authorList>
            <consortium name="EnsemblMetazoa"/>
        </authorList>
    </citation>
    <scope>IDENTIFICATION</scope>
</reference>
<dbReference type="InterPro" id="IPR001879">
    <property type="entry name" value="GPCR_2_extracellular_dom"/>
</dbReference>
<comment type="subcellular location">
    <subcellularLocation>
        <location evidence="1">Membrane</location>
        <topology evidence="1">Multi-pass membrane protein</topology>
    </subcellularLocation>
</comment>
<evidence type="ECO:0000256" key="3">
    <source>
        <dbReference type="ARBA" id="ARBA00022729"/>
    </source>
</evidence>
<feature type="domain" description="G-protein coupled receptors family 2 profile 1" evidence="11">
    <location>
        <begin position="384"/>
        <end position="469"/>
    </location>
</feature>
<dbReference type="Gene3D" id="4.10.400.10">
    <property type="entry name" value="Low-density Lipoprotein Receptor"/>
    <property type="match status" value="1"/>
</dbReference>
<dbReference type="GO" id="GO:0005886">
    <property type="term" value="C:plasma membrane"/>
    <property type="evidence" value="ECO:0007669"/>
    <property type="project" value="TreeGrafter"/>
</dbReference>
<dbReference type="OrthoDB" id="5983357at2759"/>
<feature type="chain" id="PRO_5029765537" evidence="10">
    <location>
        <begin position="17"/>
        <end position="916"/>
    </location>
</feature>
<dbReference type="GO" id="GO:0004930">
    <property type="term" value="F:G protein-coupled receptor activity"/>
    <property type="evidence" value="ECO:0007669"/>
    <property type="project" value="InterPro"/>
</dbReference>
<dbReference type="InterPro" id="IPR000832">
    <property type="entry name" value="GPCR_2_secretin-like"/>
</dbReference>
<dbReference type="PROSITE" id="PS50227">
    <property type="entry name" value="G_PROTEIN_RECEP_F2_3"/>
    <property type="match status" value="1"/>
</dbReference>
<organism evidence="13 14">
    <name type="scientific">Clytia hemisphaerica</name>
    <dbReference type="NCBI Taxonomy" id="252671"/>
    <lineage>
        <taxon>Eukaryota</taxon>
        <taxon>Metazoa</taxon>
        <taxon>Cnidaria</taxon>
        <taxon>Hydrozoa</taxon>
        <taxon>Hydroidolina</taxon>
        <taxon>Leptothecata</taxon>
        <taxon>Obeliida</taxon>
        <taxon>Clytiidae</taxon>
        <taxon>Clytia</taxon>
    </lineage>
</organism>
<keyword evidence="5 9" id="KW-0472">Membrane</keyword>
<feature type="disulfide bond" evidence="7">
    <location>
        <begin position="379"/>
        <end position="394"/>
    </location>
</feature>
<evidence type="ECO:0000259" key="11">
    <source>
        <dbReference type="PROSITE" id="PS50227"/>
    </source>
</evidence>
<feature type="transmembrane region" description="Helical" evidence="9">
    <location>
        <begin position="641"/>
        <end position="660"/>
    </location>
</feature>
<feature type="transmembrane region" description="Helical" evidence="9">
    <location>
        <begin position="828"/>
        <end position="849"/>
    </location>
</feature>
<keyword evidence="14" id="KW-1185">Reference proteome</keyword>
<feature type="transmembrane region" description="Helical" evidence="9">
    <location>
        <begin position="747"/>
        <end position="765"/>
    </location>
</feature>
<dbReference type="InterPro" id="IPR036055">
    <property type="entry name" value="LDL_receptor-like_sf"/>
</dbReference>
<feature type="transmembrane region" description="Helical" evidence="9">
    <location>
        <begin position="672"/>
        <end position="690"/>
    </location>
</feature>
<dbReference type="SUPFAM" id="SSF81321">
    <property type="entry name" value="Family A G protein-coupled receptor-like"/>
    <property type="match status" value="1"/>
</dbReference>
<evidence type="ECO:0000256" key="4">
    <source>
        <dbReference type="ARBA" id="ARBA00022989"/>
    </source>
</evidence>
<sequence>MLYLLIIAVSISKSTSLIGPCMIDDSRIISGTTYHISSCLFCQCDKNTQQVSCYKKEFSGAVHRLCEDCRSLPTNVSCSYCEKPNNASVLIPVGNPIEIENAPGCISCNCSLIGDVSCFYYNHTLCDNRQSCRFALTDKNMDRLSCSNGCIDPSSGFMRPEGTWETKEGIKCTCLKSLASCFHMKELGGYMFVTGCLPTQCTPEKYNALYVTGKDCEFNGQTVKHGTTSFAQVYNLKGCFQCTCYAGALQCESKGSWMEGSFPTFEFHAVVLQCSSVEKCEKEKSSPAIKKYCDANPIERQCKGSYVWDTDFCKLNCTKLGQKPTYELTRKTWCSALPELKKKDCDFSCPDRQLYMNMFGSSLVSCNSTDQMIWKDQICDGKQDCLNNDDEKDCENFFCRYSFDHNQVLWSSIAVEETQEISCDQIPYLKRNYSKYGLKGKMLRKCNWKSKMWTNETEWDNKIDCRCTIDGFPSFDTNVNLTYDSISNDMDRLYNHFNISPSNIQHYEKIVDLLNITLQKFQFDNSSEGNFVYQTTEWHEKNDLNLYNIFKRAAKMKTTGRFCDTDNQQMDTLYFKLHEEYNIPFFNYSLFKSSFVKALGAENKLIRKMLQMRKDNLMQRKEERIHQVPTIKTNIDKLEEILSAISIFCLAIGLLAFQFVRNKSMKLFIHKNLILSFLLNAICYKIPLWFVQNLRAKSKAGCFTVSVLSYFFTLSTFSWMMVEGINIIIIVVFVFKGNRNYHKQYLVIGYGLPLLITGVMVGIFYSKFQNAYQCTILTGDYLWTMRGPVTFYISVNVIFFILIIMKIRRLSVQRNSIRAKSQESKNNVSPKTFLVLVPLLGIPFIFAPFVEYSIYIAYTFVIMNGLTGFYLLVGHVILDSMVVDEIKKNLALRRNRSSNESSSQKSRQSSTKTSSS</sequence>
<evidence type="ECO:0000256" key="8">
    <source>
        <dbReference type="SAM" id="MobiDB-lite"/>
    </source>
</evidence>
<feature type="domain" description="G-protein coupled receptors family 2 profile 2" evidence="12">
    <location>
        <begin position="632"/>
        <end position="879"/>
    </location>
</feature>
<evidence type="ECO:0000256" key="5">
    <source>
        <dbReference type="ARBA" id="ARBA00023136"/>
    </source>
</evidence>
<feature type="transmembrane region" description="Helical" evidence="9">
    <location>
        <begin position="789"/>
        <end position="807"/>
    </location>
</feature>
<evidence type="ECO:0000313" key="14">
    <source>
        <dbReference type="Proteomes" id="UP000594262"/>
    </source>
</evidence>
<dbReference type="CDD" id="cd13952">
    <property type="entry name" value="7tm_classB"/>
    <property type="match status" value="1"/>
</dbReference>
<evidence type="ECO:0000256" key="6">
    <source>
        <dbReference type="ARBA" id="ARBA00023157"/>
    </source>
</evidence>
<keyword evidence="6 7" id="KW-1015">Disulfide bond</keyword>
<keyword evidence="2 9" id="KW-0812">Transmembrane</keyword>
<keyword evidence="3 10" id="KW-0732">Signal</keyword>
<evidence type="ECO:0000256" key="7">
    <source>
        <dbReference type="PROSITE-ProRule" id="PRU00124"/>
    </source>
</evidence>
<dbReference type="InterPro" id="IPR002172">
    <property type="entry name" value="LDrepeatLR_classA_rpt"/>
</dbReference>
<evidence type="ECO:0000256" key="9">
    <source>
        <dbReference type="SAM" id="Phobius"/>
    </source>
</evidence>
<dbReference type="PANTHER" id="PTHR12011">
    <property type="entry name" value="ADHESION G-PROTEIN COUPLED RECEPTOR"/>
    <property type="match status" value="1"/>
</dbReference>
<dbReference type="PANTHER" id="PTHR12011:SF347">
    <property type="entry name" value="FI21270P1-RELATED"/>
    <property type="match status" value="1"/>
</dbReference>
<dbReference type="EnsemblMetazoa" id="CLYHEMT018745.1">
    <property type="protein sequence ID" value="CLYHEMP018745.1"/>
    <property type="gene ID" value="CLYHEMG018745"/>
</dbReference>
<name>A0A7M5X7I0_9CNID</name>
<evidence type="ECO:0000256" key="1">
    <source>
        <dbReference type="ARBA" id="ARBA00004141"/>
    </source>
</evidence>
<proteinExistence type="predicted"/>
<dbReference type="PRINTS" id="PR00249">
    <property type="entry name" value="GPCRSECRETIN"/>
</dbReference>
<dbReference type="PROSITE" id="PS50068">
    <property type="entry name" value="LDLRA_2"/>
    <property type="match status" value="1"/>
</dbReference>
<protein>
    <submittedName>
        <fullName evidence="13">Uncharacterized protein</fullName>
    </submittedName>
</protein>